<evidence type="ECO:0000313" key="2">
    <source>
        <dbReference type="Proteomes" id="UP000828390"/>
    </source>
</evidence>
<dbReference type="EMBL" id="JAIWYP010000015">
    <property type="protein sequence ID" value="KAH3703302.1"/>
    <property type="molecule type" value="Genomic_DNA"/>
</dbReference>
<reference evidence="1" key="1">
    <citation type="journal article" date="2019" name="bioRxiv">
        <title>The Genome of the Zebra Mussel, Dreissena polymorpha: A Resource for Invasive Species Research.</title>
        <authorList>
            <person name="McCartney M.A."/>
            <person name="Auch B."/>
            <person name="Kono T."/>
            <person name="Mallez S."/>
            <person name="Zhang Y."/>
            <person name="Obille A."/>
            <person name="Becker A."/>
            <person name="Abrahante J.E."/>
            <person name="Garbe J."/>
            <person name="Badalamenti J.P."/>
            <person name="Herman A."/>
            <person name="Mangelson H."/>
            <person name="Liachko I."/>
            <person name="Sullivan S."/>
            <person name="Sone E.D."/>
            <person name="Koren S."/>
            <person name="Silverstein K.A.T."/>
            <person name="Beckman K.B."/>
            <person name="Gohl D.M."/>
        </authorList>
    </citation>
    <scope>NUCLEOTIDE SEQUENCE</scope>
    <source>
        <strain evidence="1">Duluth1</strain>
        <tissue evidence="1">Whole animal</tissue>
    </source>
</reference>
<accession>A0A9D3YMH8</accession>
<sequence length="177" mass="19133">MASVKYEAGIQKNTAVLLGDPTRNQNTVMCNTKKSERSQADVHCRNSSVVSEEVSSKHQDKTGLMNVLTSDDITLASSGVPTKPEGIASGRKALILQVQSETKGDRLKRKIVITNGGYTVYSRETVSDSVTGEWSACLGEKCGGTASLDDVIIGYDNGGLCFRFSTNHVKVCLVFWH</sequence>
<dbReference type="Proteomes" id="UP000828390">
    <property type="component" value="Unassembled WGS sequence"/>
</dbReference>
<proteinExistence type="predicted"/>
<name>A0A9D3YMH8_DREPO</name>
<keyword evidence="2" id="KW-1185">Reference proteome</keyword>
<protein>
    <submittedName>
        <fullName evidence="1">Uncharacterized protein</fullName>
    </submittedName>
</protein>
<evidence type="ECO:0000313" key="1">
    <source>
        <dbReference type="EMBL" id="KAH3703302.1"/>
    </source>
</evidence>
<organism evidence="1 2">
    <name type="scientific">Dreissena polymorpha</name>
    <name type="common">Zebra mussel</name>
    <name type="synonym">Mytilus polymorpha</name>
    <dbReference type="NCBI Taxonomy" id="45954"/>
    <lineage>
        <taxon>Eukaryota</taxon>
        <taxon>Metazoa</taxon>
        <taxon>Spiralia</taxon>
        <taxon>Lophotrochozoa</taxon>
        <taxon>Mollusca</taxon>
        <taxon>Bivalvia</taxon>
        <taxon>Autobranchia</taxon>
        <taxon>Heteroconchia</taxon>
        <taxon>Euheterodonta</taxon>
        <taxon>Imparidentia</taxon>
        <taxon>Neoheterodontei</taxon>
        <taxon>Myida</taxon>
        <taxon>Dreissenoidea</taxon>
        <taxon>Dreissenidae</taxon>
        <taxon>Dreissena</taxon>
    </lineage>
</organism>
<dbReference type="AlphaFoldDB" id="A0A9D3YMH8"/>
<comment type="caution">
    <text evidence="1">The sequence shown here is derived from an EMBL/GenBank/DDBJ whole genome shotgun (WGS) entry which is preliminary data.</text>
</comment>
<gene>
    <name evidence="1" type="ORF">DPMN_078334</name>
</gene>
<reference evidence="1" key="2">
    <citation type="submission" date="2020-11" db="EMBL/GenBank/DDBJ databases">
        <authorList>
            <person name="McCartney M.A."/>
            <person name="Auch B."/>
            <person name="Kono T."/>
            <person name="Mallez S."/>
            <person name="Becker A."/>
            <person name="Gohl D.M."/>
            <person name="Silverstein K.A.T."/>
            <person name="Koren S."/>
            <person name="Bechman K.B."/>
            <person name="Herman A."/>
            <person name="Abrahante J.E."/>
            <person name="Garbe J."/>
        </authorList>
    </citation>
    <scope>NUCLEOTIDE SEQUENCE</scope>
    <source>
        <strain evidence="1">Duluth1</strain>
        <tissue evidence="1">Whole animal</tissue>
    </source>
</reference>